<organism evidence="2 3">
    <name type="scientific">Halomarina oriensis</name>
    <dbReference type="NCBI Taxonomy" id="671145"/>
    <lineage>
        <taxon>Archaea</taxon>
        <taxon>Methanobacteriati</taxon>
        <taxon>Methanobacteriota</taxon>
        <taxon>Stenosarchaea group</taxon>
        <taxon>Halobacteria</taxon>
        <taxon>Halobacteriales</taxon>
        <taxon>Natronomonadaceae</taxon>
        <taxon>Halomarina</taxon>
    </lineage>
</organism>
<evidence type="ECO:0000313" key="3">
    <source>
        <dbReference type="Proteomes" id="UP000451471"/>
    </source>
</evidence>
<dbReference type="AlphaFoldDB" id="A0A6B0GMK4"/>
<proteinExistence type="predicted"/>
<protein>
    <submittedName>
        <fullName evidence="2">Uncharacterized protein</fullName>
    </submittedName>
</protein>
<evidence type="ECO:0000256" key="1">
    <source>
        <dbReference type="SAM" id="MobiDB-lite"/>
    </source>
</evidence>
<dbReference type="RefSeq" id="WP_158205652.1">
    <property type="nucleotide sequence ID" value="NZ_WSZK01000029.1"/>
</dbReference>
<sequence length="172" mass="18587">MCPHSRRSVLKASGLVASVPLAGCSVLDDDPRGVVLSNLVVRNATPEPRTVRLELVRDGELVHEGTHTVDGMDDRVGTVGVVEATWSIDPAVYELTYAVREHEPLDVRTARIDEESLGPDHECAVPTITLGFPEYIDVRFAVLGSDSGTRQYCPAAQTTSERSSQDNTTSPS</sequence>
<keyword evidence="3" id="KW-1185">Reference proteome</keyword>
<dbReference type="Proteomes" id="UP000451471">
    <property type="component" value="Unassembled WGS sequence"/>
</dbReference>
<gene>
    <name evidence="2" type="ORF">GQS65_16070</name>
</gene>
<name>A0A6B0GMK4_9EURY</name>
<feature type="region of interest" description="Disordered" evidence="1">
    <location>
        <begin position="151"/>
        <end position="172"/>
    </location>
</feature>
<comment type="caution">
    <text evidence="2">The sequence shown here is derived from an EMBL/GenBank/DDBJ whole genome shotgun (WGS) entry which is preliminary data.</text>
</comment>
<reference evidence="2 3" key="1">
    <citation type="submission" date="2019-12" db="EMBL/GenBank/DDBJ databases">
        <title>Halocatena pleomorpha gen. nov. sp. nov., an extremely halophilic archaeon of family Halobacteriaceae isolated from saltpan soil.</title>
        <authorList>
            <person name="Pal Y."/>
            <person name="Verma A."/>
            <person name="Krishnamurthi S."/>
            <person name="Kumar P."/>
        </authorList>
    </citation>
    <scope>NUCLEOTIDE SEQUENCE [LARGE SCALE GENOMIC DNA]</scope>
    <source>
        <strain evidence="2 3">JCM 16495</strain>
    </source>
</reference>
<evidence type="ECO:0000313" key="2">
    <source>
        <dbReference type="EMBL" id="MWG35984.1"/>
    </source>
</evidence>
<dbReference type="EMBL" id="WSZK01000029">
    <property type="protein sequence ID" value="MWG35984.1"/>
    <property type="molecule type" value="Genomic_DNA"/>
</dbReference>
<accession>A0A6B0GMK4</accession>